<proteinExistence type="predicted"/>
<dbReference type="AlphaFoldDB" id="A0A9J5ZGY3"/>
<keyword evidence="2" id="KW-1185">Reference proteome</keyword>
<accession>A0A9J5ZGY3</accession>
<dbReference type="Proteomes" id="UP000824120">
    <property type="component" value="Chromosome 4"/>
</dbReference>
<protein>
    <submittedName>
        <fullName evidence="1">Uncharacterized protein</fullName>
    </submittedName>
</protein>
<sequence>MFDSLKINNKFSLYRLQKIILADLSARLVGIADSPFCVVRRRLALAFSIVVLCVIGRLSTALQNYLASRTGTKGGVCSFGESPSVLGNAQASASLFFSDFLFLLRLSVHASTKISNT</sequence>
<dbReference type="EMBL" id="JACXVP010000004">
    <property type="protein sequence ID" value="KAG5611080.1"/>
    <property type="molecule type" value="Genomic_DNA"/>
</dbReference>
<gene>
    <name evidence="1" type="ORF">H5410_022361</name>
</gene>
<reference evidence="1 2" key="1">
    <citation type="submission" date="2020-09" db="EMBL/GenBank/DDBJ databases">
        <title>De no assembly of potato wild relative species, Solanum commersonii.</title>
        <authorList>
            <person name="Cho K."/>
        </authorList>
    </citation>
    <scope>NUCLEOTIDE SEQUENCE [LARGE SCALE GENOMIC DNA]</scope>
    <source>
        <strain evidence="1">LZ3.2</strain>
        <tissue evidence="1">Leaf</tissue>
    </source>
</reference>
<organism evidence="1 2">
    <name type="scientific">Solanum commersonii</name>
    <name type="common">Commerson's wild potato</name>
    <name type="synonym">Commerson's nightshade</name>
    <dbReference type="NCBI Taxonomy" id="4109"/>
    <lineage>
        <taxon>Eukaryota</taxon>
        <taxon>Viridiplantae</taxon>
        <taxon>Streptophyta</taxon>
        <taxon>Embryophyta</taxon>
        <taxon>Tracheophyta</taxon>
        <taxon>Spermatophyta</taxon>
        <taxon>Magnoliopsida</taxon>
        <taxon>eudicotyledons</taxon>
        <taxon>Gunneridae</taxon>
        <taxon>Pentapetalae</taxon>
        <taxon>asterids</taxon>
        <taxon>lamiids</taxon>
        <taxon>Solanales</taxon>
        <taxon>Solanaceae</taxon>
        <taxon>Solanoideae</taxon>
        <taxon>Solaneae</taxon>
        <taxon>Solanum</taxon>
    </lineage>
</organism>
<name>A0A9J5ZGY3_SOLCO</name>
<comment type="caution">
    <text evidence="1">The sequence shown here is derived from an EMBL/GenBank/DDBJ whole genome shotgun (WGS) entry which is preliminary data.</text>
</comment>
<evidence type="ECO:0000313" key="2">
    <source>
        <dbReference type="Proteomes" id="UP000824120"/>
    </source>
</evidence>
<evidence type="ECO:0000313" key="1">
    <source>
        <dbReference type="EMBL" id="KAG5611080.1"/>
    </source>
</evidence>